<accession>A0ABU9E5H8</accession>
<evidence type="ECO:0000313" key="2">
    <source>
        <dbReference type="EMBL" id="MEK9499962.1"/>
    </source>
</evidence>
<organism evidence="2 3">
    <name type="scientific">Gaopeijia maritima</name>
    <dbReference type="NCBI Taxonomy" id="3119007"/>
    <lineage>
        <taxon>Bacteria</taxon>
        <taxon>Pseudomonadati</taxon>
        <taxon>Gemmatimonadota</taxon>
        <taxon>Longimicrobiia</taxon>
        <taxon>Gaopeijiales</taxon>
        <taxon>Gaopeijiaceae</taxon>
        <taxon>Gaopeijia</taxon>
    </lineage>
</organism>
<dbReference type="PANTHER" id="PTHR30337:SF0">
    <property type="entry name" value="NUCLEASE SBCCD SUBUNIT D"/>
    <property type="match status" value="1"/>
</dbReference>
<protein>
    <submittedName>
        <fullName evidence="2">Metallophosphoesterase</fullName>
    </submittedName>
</protein>
<evidence type="ECO:0000259" key="1">
    <source>
        <dbReference type="Pfam" id="PF00149"/>
    </source>
</evidence>
<dbReference type="Pfam" id="PF00149">
    <property type="entry name" value="Metallophos"/>
    <property type="match status" value="1"/>
</dbReference>
<keyword evidence="3" id="KW-1185">Reference proteome</keyword>
<dbReference type="Proteomes" id="UP001484239">
    <property type="component" value="Unassembled WGS sequence"/>
</dbReference>
<dbReference type="Gene3D" id="3.60.21.10">
    <property type="match status" value="1"/>
</dbReference>
<sequence>MIVAHLSDLHLGHRAFDRWEQGVNLRERDLALAVQRAFEAVVEQRPDLVVITGDVFDRPDPPAAALVTLTRAIETLRSALGDTPVVMVAGARDTPRRSGDAGALAALDAFPNVEAATTMPRSIVYEQRSLHVQLIPHAAVLRNPRPLVEPDPRMRHNVLAVCGLVTDAADALPIDPTGWDYVALGSDHTHGVVAPRVAHAGSLERVGSSPWREAGEEKGFLSVDLDDGAVTFHPVAGRPVVAMAPSRAPRGDPDRIRSRFSEVVREIPGGIDRKIVRVRLRGPVPSDLVALQGLVSELSQRAVHLSVEVDDPGGRVSGAGASLSDRARGLLPADAPAGAAALLDRLLAPDASSGEDPR</sequence>
<evidence type="ECO:0000313" key="3">
    <source>
        <dbReference type="Proteomes" id="UP001484239"/>
    </source>
</evidence>
<dbReference type="PANTHER" id="PTHR30337">
    <property type="entry name" value="COMPONENT OF ATP-DEPENDENT DSDNA EXONUCLEASE"/>
    <property type="match status" value="1"/>
</dbReference>
<feature type="domain" description="Calcineurin-like phosphoesterase" evidence="1">
    <location>
        <begin position="3"/>
        <end position="93"/>
    </location>
</feature>
<proteinExistence type="predicted"/>
<dbReference type="InterPro" id="IPR004843">
    <property type="entry name" value="Calcineurin-like_PHP"/>
</dbReference>
<name>A0ABU9E5H8_9BACT</name>
<dbReference type="RefSeq" id="WP_405277856.1">
    <property type="nucleotide sequence ID" value="NZ_JBBHLI010000001.1"/>
</dbReference>
<reference evidence="2 3" key="1">
    <citation type="submission" date="2024-02" db="EMBL/GenBank/DDBJ databases">
        <title>A novel Gemmatimonadota bacterium.</title>
        <authorList>
            <person name="Du Z.-J."/>
            <person name="Ye Y.-Q."/>
        </authorList>
    </citation>
    <scope>NUCLEOTIDE SEQUENCE [LARGE SCALE GENOMIC DNA]</scope>
    <source>
        <strain evidence="2 3">DH-20</strain>
    </source>
</reference>
<comment type="caution">
    <text evidence="2">The sequence shown here is derived from an EMBL/GenBank/DDBJ whole genome shotgun (WGS) entry which is preliminary data.</text>
</comment>
<dbReference type="EMBL" id="JBBHLI010000001">
    <property type="protein sequence ID" value="MEK9499962.1"/>
    <property type="molecule type" value="Genomic_DNA"/>
</dbReference>
<gene>
    <name evidence="2" type="ORF">WI372_03060</name>
</gene>
<dbReference type="InterPro" id="IPR029052">
    <property type="entry name" value="Metallo-depent_PP-like"/>
</dbReference>
<dbReference type="SUPFAM" id="SSF56300">
    <property type="entry name" value="Metallo-dependent phosphatases"/>
    <property type="match status" value="1"/>
</dbReference>
<dbReference type="InterPro" id="IPR050535">
    <property type="entry name" value="DNA_Repair-Maintenance_Comp"/>
</dbReference>